<dbReference type="AlphaFoldDB" id="A0A1Z5JHV0"/>
<feature type="transmembrane region" description="Helical" evidence="1">
    <location>
        <begin position="221"/>
        <end position="237"/>
    </location>
</feature>
<gene>
    <name evidence="3" type="ORF">FisN_3Lh163</name>
</gene>
<feature type="transmembrane region" description="Helical" evidence="1">
    <location>
        <begin position="244"/>
        <end position="262"/>
    </location>
</feature>
<dbReference type="InParanoid" id="A0A1Z5JHV0"/>
<evidence type="ECO:0000256" key="2">
    <source>
        <dbReference type="SAM" id="SignalP"/>
    </source>
</evidence>
<dbReference type="GO" id="GO:0009535">
    <property type="term" value="C:chloroplast thylakoid membrane"/>
    <property type="evidence" value="ECO:0007669"/>
    <property type="project" value="InterPro"/>
</dbReference>
<evidence type="ECO:0000256" key="1">
    <source>
        <dbReference type="SAM" id="Phobius"/>
    </source>
</evidence>
<dbReference type="PANTHER" id="PTHR31032">
    <property type="entry name" value="PGR5-LIKE PROTEIN 1B, CHLOROPLASTIC"/>
    <property type="match status" value="1"/>
</dbReference>
<evidence type="ECO:0000313" key="3">
    <source>
        <dbReference type="EMBL" id="GAX13593.1"/>
    </source>
</evidence>
<name>A0A1Z5JHV0_FISSO</name>
<dbReference type="OrthoDB" id="38589at2759"/>
<comment type="caution">
    <text evidence="3">The sequence shown here is derived from an EMBL/GenBank/DDBJ whole genome shotgun (WGS) entry which is preliminary data.</text>
</comment>
<dbReference type="GO" id="GO:0016730">
    <property type="term" value="F:oxidoreductase activity, acting on iron-sulfur proteins as donors"/>
    <property type="evidence" value="ECO:0007669"/>
    <property type="project" value="InterPro"/>
</dbReference>
<accession>A0A1Z5JHV0</accession>
<dbReference type="InterPro" id="IPR039987">
    <property type="entry name" value="PGRL1"/>
</dbReference>
<feature type="signal peptide" evidence="2">
    <location>
        <begin position="1"/>
        <end position="21"/>
    </location>
</feature>
<feature type="chain" id="PRO_5012080155" evidence="2">
    <location>
        <begin position="22"/>
        <end position="335"/>
    </location>
</feature>
<dbReference type="PANTHER" id="PTHR31032:SF1">
    <property type="entry name" value="PGR5-LIKE PROTEIN 1B, CHLOROPLASTIC"/>
    <property type="match status" value="1"/>
</dbReference>
<keyword evidence="1" id="KW-0812">Transmembrane</keyword>
<keyword evidence="1" id="KW-0472">Membrane</keyword>
<keyword evidence="1" id="KW-1133">Transmembrane helix</keyword>
<dbReference type="GO" id="GO:0009773">
    <property type="term" value="P:photosynthetic electron transport in photosystem I"/>
    <property type="evidence" value="ECO:0007669"/>
    <property type="project" value="InterPro"/>
</dbReference>
<reference evidence="3 4" key="1">
    <citation type="journal article" date="2015" name="Plant Cell">
        <title>Oil accumulation by the oleaginous diatom Fistulifera solaris as revealed by the genome and transcriptome.</title>
        <authorList>
            <person name="Tanaka T."/>
            <person name="Maeda Y."/>
            <person name="Veluchamy A."/>
            <person name="Tanaka M."/>
            <person name="Abida H."/>
            <person name="Marechal E."/>
            <person name="Bowler C."/>
            <person name="Muto M."/>
            <person name="Sunaga Y."/>
            <person name="Tanaka M."/>
            <person name="Yoshino T."/>
            <person name="Taniguchi T."/>
            <person name="Fukuda Y."/>
            <person name="Nemoto M."/>
            <person name="Matsumoto M."/>
            <person name="Wong P.S."/>
            <person name="Aburatani S."/>
            <person name="Fujibuchi W."/>
        </authorList>
    </citation>
    <scope>NUCLEOTIDE SEQUENCE [LARGE SCALE GENOMIC DNA]</scope>
    <source>
        <strain evidence="3 4">JPCC DA0580</strain>
    </source>
</reference>
<sequence length="335" mass="37781">MLFRSTPAFLSVLLLAPSATAFTIHQASKSTFSRSGRLTAKDDKAESFFTEEKEEEKSKFITSVFNKELAFDQKSGRFFETGFGEGDCIPDEEFCMVDDASGTPVRLTVEEKERIFLDALQSYYVSGRQMLSDADFDRLKEDLEWNGSPLVAMNQKEVRYMTAMQEYMKGTPVMSDAEFDKLKQELKEEGSQFAVDTEPKCYIDTGICKVTFQQDKFRNNLLYLPAGLILFLAWLFFSYELINPLIAINPVILATVGLPFIYSGSKAVTENLIFVDNKVLYGPCPNCSFENRVYFGNILGVEGFTDVAKCKCPNCKTEFSLLKNTMRASTIVPKA</sequence>
<protein>
    <submittedName>
        <fullName evidence="3">Uncharacterized protein</fullName>
    </submittedName>
</protein>
<proteinExistence type="predicted"/>
<evidence type="ECO:0000313" key="4">
    <source>
        <dbReference type="Proteomes" id="UP000198406"/>
    </source>
</evidence>
<dbReference type="EMBL" id="BDSP01000070">
    <property type="protein sequence ID" value="GAX13593.1"/>
    <property type="molecule type" value="Genomic_DNA"/>
</dbReference>
<keyword evidence="4" id="KW-1185">Reference proteome</keyword>
<organism evidence="3 4">
    <name type="scientific">Fistulifera solaris</name>
    <name type="common">Oleaginous diatom</name>
    <dbReference type="NCBI Taxonomy" id="1519565"/>
    <lineage>
        <taxon>Eukaryota</taxon>
        <taxon>Sar</taxon>
        <taxon>Stramenopiles</taxon>
        <taxon>Ochrophyta</taxon>
        <taxon>Bacillariophyta</taxon>
        <taxon>Bacillariophyceae</taxon>
        <taxon>Bacillariophycidae</taxon>
        <taxon>Naviculales</taxon>
        <taxon>Naviculaceae</taxon>
        <taxon>Fistulifera</taxon>
    </lineage>
</organism>
<keyword evidence="2" id="KW-0732">Signal</keyword>
<dbReference type="Proteomes" id="UP000198406">
    <property type="component" value="Unassembled WGS sequence"/>
</dbReference>